<dbReference type="Proteomes" id="UP001176940">
    <property type="component" value="Unassembled WGS sequence"/>
</dbReference>
<evidence type="ECO:0000313" key="18">
    <source>
        <dbReference type="EMBL" id="CAJ0950169.1"/>
    </source>
</evidence>
<feature type="non-terminal residue" evidence="18">
    <location>
        <position position="739"/>
    </location>
</feature>
<keyword evidence="8 14" id="KW-0862">Zinc</keyword>
<evidence type="ECO:0000259" key="17">
    <source>
        <dbReference type="PROSITE" id="PS50215"/>
    </source>
</evidence>
<keyword evidence="6" id="KW-0732">Signal</keyword>
<feature type="active site" evidence="14">
    <location>
        <position position="310"/>
    </location>
</feature>
<dbReference type="InterPro" id="IPR036436">
    <property type="entry name" value="Disintegrin_dom_sf"/>
</dbReference>
<sequence>MELSVVAAGQTASIQALLNSLALTGVATEHDVQALDLCLRFCEQGHGLAETSLVFTIVEFGVRLFEDPEHLHREKRQKAPPDPNKNTCKMLVVADHRFYKYMGRKEESTTINYLARLLRYVASLFYKKGLLTRGVKLHSSRAANRSCFQDFLSIAQIELIDRVDDIYRNTSWDSQWKGYGVQIEQIIVHKEPENVTGSKLHYNMAKNYPNENKDAWDVKQLLEQFSHDISDKASTVCLAHLFTYQDFDMGTLGLAYVGSHKPNTHGGICPKAYRSESSQKSIFLNTGLTSTKNYGKTILTKEADLVTTHELGHNFGSEHDPDSMQDCAPNEDHGGKFVMYPIAVSGDHQNNKMFSACSRESILRTLMNKASICFKERNNKVCGNSRVDEGEDCDPGLLHQHDDPCCTSVCKFKNNAECSDRNSPCCKNCQFETAQKKCQEAINATCKGESYCTGNSSECPAPGNAANDTVCVDLGKCMNGECRPFCEIEMDLKSCACNETEHSCKVCCRNSDGTCSPYTDASKQNRLLRKGKPCTVGFCDGNGKCEKQVQDVIERIWDFIDKLSINMLGKKIYIVIVYILKNETKAKFADVNVWAPCMPIGRAHGGSAAGCQLLIAADIRHYVPGAVTDRPRHINPWHTAIKDDRDVPAVQGSTAQGGGSLRASLRPPEQRDVIALLRGSHLPPCSLQPRIQDGRGSGSCREGGGFTEPAQSRHCEACSAAYQISDLTECCANCQITDM</sequence>
<dbReference type="PANTHER" id="PTHR45702:SF6">
    <property type="entry name" value="DISINTEGRIN AND METALLOPROTEINASE DOMAIN-CONTAINING PROTEIN 17"/>
    <property type="match status" value="1"/>
</dbReference>
<dbReference type="InterPro" id="IPR051489">
    <property type="entry name" value="ADAM_Metalloproteinase"/>
</dbReference>
<keyword evidence="4" id="KW-0812">Transmembrane</keyword>
<dbReference type="InterPro" id="IPR024079">
    <property type="entry name" value="MetalloPept_cat_dom_sf"/>
</dbReference>
<dbReference type="InterPro" id="IPR001762">
    <property type="entry name" value="Disintegrin_dom"/>
</dbReference>
<dbReference type="Gene3D" id="4.10.70.30">
    <property type="match status" value="1"/>
</dbReference>
<evidence type="ECO:0000256" key="1">
    <source>
        <dbReference type="ARBA" id="ARBA00001947"/>
    </source>
</evidence>
<evidence type="ECO:0000256" key="5">
    <source>
        <dbReference type="ARBA" id="ARBA00022723"/>
    </source>
</evidence>
<feature type="region of interest" description="Disordered" evidence="15">
    <location>
        <begin position="645"/>
        <end position="665"/>
    </location>
</feature>
<keyword evidence="19" id="KW-1185">Reference proteome</keyword>
<keyword evidence="10" id="KW-1133">Transmembrane helix</keyword>
<gene>
    <name evidence="18" type="ORF">RIMI_LOCUS12903908</name>
</gene>
<keyword evidence="3" id="KW-0645">Protease</keyword>
<comment type="cofactor">
    <cofactor evidence="1">
        <name>Zn(2+)</name>
        <dbReference type="ChEBI" id="CHEBI:29105"/>
    </cofactor>
</comment>
<evidence type="ECO:0000256" key="4">
    <source>
        <dbReference type="ARBA" id="ARBA00022692"/>
    </source>
</evidence>
<proteinExistence type="predicted"/>
<evidence type="ECO:0000256" key="15">
    <source>
        <dbReference type="SAM" id="MobiDB-lite"/>
    </source>
</evidence>
<reference evidence="18" key="1">
    <citation type="submission" date="2023-07" db="EMBL/GenBank/DDBJ databases">
        <authorList>
            <person name="Stuckert A."/>
        </authorList>
    </citation>
    <scope>NUCLEOTIDE SEQUENCE</scope>
</reference>
<dbReference type="SUPFAM" id="SSF55486">
    <property type="entry name" value="Metalloproteases ('zincins'), catalytic domain"/>
    <property type="match status" value="1"/>
</dbReference>
<dbReference type="PROSITE" id="PS50214">
    <property type="entry name" value="DISINTEGRIN_2"/>
    <property type="match status" value="1"/>
</dbReference>
<keyword evidence="7" id="KW-0378">Hydrolase</keyword>
<evidence type="ECO:0000313" key="19">
    <source>
        <dbReference type="Proteomes" id="UP001176940"/>
    </source>
</evidence>
<evidence type="ECO:0000256" key="14">
    <source>
        <dbReference type="PROSITE-ProRule" id="PRU00276"/>
    </source>
</evidence>
<dbReference type="PROSITE" id="PS50215">
    <property type="entry name" value="ADAM_MEPRO"/>
    <property type="match status" value="1"/>
</dbReference>
<name>A0ABN9LVK8_9NEOB</name>
<evidence type="ECO:0000256" key="10">
    <source>
        <dbReference type="ARBA" id="ARBA00022989"/>
    </source>
</evidence>
<feature type="binding site" evidence="14">
    <location>
        <position position="309"/>
    </location>
    <ligand>
        <name>Zn(2+)</name>
        <dbReference type="ChEBI" id="CHEBI:29105"/>
        <note>catalytic</note>
    </ligand>
</feature>
<dbReference type="InterPro" id="IPR001590">
    <property type="entry name" value="Peptidase_M12B"/>
</dbReference>
<evidence type="ECO:0000256" key="11">
    <source>
        <dbReference type="ARBA" id="ARBA00023049"/>
    </source>
</evidence>
<evidence type="ECO:0000256" key="2">
    <source>
        <dbReference type="ARBA" id="ARBA00004479"/>
    </source>
</evidence>
<evidence type="ECO:0000259" key="16">
    <source>
        <dbReference type="PROSITE" id="PS50214"/>
    </source>
</evidence>
<dbReference type="Pfam" id="PF00200">
    <property type="entry name" value="Disintegrin"/>
    <property type="match status" value="1"/>
</dbReference>
<evidence type="ECO:0000256" key="9">
    <source>
        <dbReference type="ARBA" id="ARBA00022976"/>
    </source>
</evidence>
<evidence type="ECO:0000256" key="8">
    <source>
        <dbReference type="ARBA" id="ARBA00022833"/>
    </source>
</evidence>
<comment type="caution">
    <text evidence="18">The sequence shown here is derived from an EMBL/GenBank/DDBJ whole genome shotgun (WGS) entry which is preliminary data.</text>
</comment>
<evidence type="ECO:0000256" key="3">
    <source>
        <dbReference type="ARBA" id="ARBA00022670"/>
    </source>
</evidence>
<dbReference type="Gene3D" id="3.40.390.10">
    <property type="entry name" value="Collagenase (Catalytic Domain)"/>
    <property type="match status" value="1"/>
</dbReference>
<comment type="caution">
    <text evidence="14">Lacks conserved residue(s) required for the propagation of feature annotation.</text>
</comment>
<feature type="domain" description="Disintegrin" evidence="16">
    <location>
        <begin position="379"/>
        <end position="467"/>
    </location>
</feature>
<accession>A0ABN9LVK8</accession>
<feature type="binding site" evidence="14">
    <location>
        <position position="313"/>
    </location>
    <ligand>
        <name>Zn(2+)</name>
        <dbReference type="ChEBI" id="CHEBI:29105"/>
        <note>catalytic</note>
    </ligand>
</feature>
<dbReference type="InterPro" id="IPR032029">
    <property type="entry name" value="ADAM17_MPD"/>
</dbReference>
<keyword evidence="12" id="KW-0472">Membrane</keyword>
<dbReference type="SUPFAM" id="SSF57552">
    <property type="entry name" value="Blood coagulation inhibitor (disintegrin)"/>
    <property type="match status" value="1"/>
</dbReference>
<feature type="binding site" evidence="14">
    <location>
        <position position="319"/>
    </location>
    <ligand>
        <name>Zn(2+)</name>
        <dbReference type="ChEBI" id="CHEBI:29105"/>
        <note>catalytic</note>
    </ligand>
</feature>
<evidence type="ECO:0000256" key="13">
    <source>
        <dbReference type="ARBA" id="ARBA00023157"/>
    </source>
</evidence>
<protein>
    <recommendedName>
        <fullName evidence="20">Disintegrin and metalloproteinase domain-containing protein 17</fullName>
    </recommendedName>
</protein>
<evidence type="ECO:0008006" key="20">
    <source>
        <dbReference type="Google" id="ProtNLM"/>
    </source>
</evidence>
<evidence type="ECO:0000256" key="7">
    <source>
        <dbReference type="ARBA" id="ARBA00022801"/>
    </source>
</evidence>
<comment type="subcellular location">
    <subcellularLocation>
        <location evidence="2">Membrane</location>
        <topology evidence="2">Single-pass type I membrane protein</topology>
    </subcellularLocation>
</comment>
<dbReference type="Pfam" id="PF16698">
    <property type="entry name" value="ADAM17_MPD"/>
    <property type="match status" value="1"/>
</dbReference>
<dbReference type="Gene3D" id="4.10.70.10">
    <property type="entry name" value="Disintegrin domain"/>
    <property type="match status" value="1"/>
</dbReference>
<keyword evidence="5 14" id="KW-0479">Metal-binding</keyword>
<dbReference type="InterPro" id="IPR034025">
    <property type="entry name" value="ADAM10_ADAM17"/>
</dbReference>
<organism evidence="18 19">
    <name type="scientific">Ranitomeya imitator</name>
    <name type="common">mimic poison frog</name>
    <dbReference type="NCBI Taxonomy" id="111125"/>
    <lineage>
        <taxon>Eukaryota</taxon>
        <taxon>Metazoa</taxon>
        <taxon>Chordata</taxon>
        <taxon>Craniata</taxon>
        <taxon>Vertebrata</taxon>
        <taxon>Euteleostomi</taxon>
        <taxon>Amphibia</taxon>
        <taxon>Batrachia</taxon>
        <taxon>Anura</taxon>
        <taxon>Neobatrachia</taxon>
        <taxon>Hyloidea</taxon>
        <taxon>Dendrobatidae</taxon>
        <taxon>Dendrobatinae</taxon>
        <taxon>Ranitomeya</taxon>
    </lineage>
</organism>
<keyword evidence="11" id="KW-0482">Metalloprotease</keyword>
<dbReference type="CDD" id="cd14246">
    <property type="entry name" value="ADAM17_MPD"/>
    <property type="match status" value="1"/>
</dbReference>
<keyword evidence="9" id="KW-0914">Notch signaling pathway</keyword>
<feature type="domain" description="Peptidase M12B" evidence="17">
    <location>
        <begin position="86"/>
        <end position="378"/>
    </location>
</feature>
<evidence type="ECO:0000256" key="12">
    <source>
        <dbReference type="ARBA" id="ARBA00023136"/>
    </source>
</evidence>
<dbReference type="CDD" id="cd04270">
    <property type="entry name" value="ZnMc_TACE_like"/>
    <property type="match status" value="1"/>
</dbReference>
<dbReference type="PANTHER" id="PTHR45702">
    <property type="entry name" value="ADAM10/ADAM17 METALLOPEPTIDASE FAMILY MEMBER"/>
    <property type="match status" value="1"/>
</dbReference>
<dbReference type="EMBL" id="CAUEEQ010031216">
    <property type="protein sequence ID" value="CAJ0950169.1"/>
    <property type="molecule type" value="Genomic_DNA"/>
</dbReference>
<keyword evidence="13" id="KW-1015">Disulfide bond</keyword>
<evidence type="ECO:0000256" key="6">
    <source>
        <dbReference type="ARBA" id="ARBA00022729"/>
    </source>
</evidence>
<dbReference type="SMART" id="SM00050">
    <property type="entry name" value="DISIN"/>
    <property type="match status" value="1"/>
</dbReference>
<dbReference type="Pfam" id="PF13574">
    <property type="entry name" value="Reprolysin_2"/>
    <property type="match status" value="1"/>
</dbReference>